<dbReference type="KEGG" id="pnd:Pla175_03170"/>
<accession>A0A518D662</accession>
<evidence type="ECO:0000313" key="2">
    <source>
        <dbReference type="Proteomes" id="UP000317429"/>
    </source>
</evidence>
<dbReference type="Proteomes" id="UP000317429">
    <property type="component" value="Chromosome"/>
</dbReference>
<sequence length="109" mass="12332">MRRRIQDMPIDIDGLTEADLIDLNHRIVERLRFLQQARTHRAMLRFRIGERVTFDDGGAPVVGVVTRYNKKSVSLVDSVGRRWTVAPQLLSPVDAPADQVVEAKRLGQG</sequence>
<evidence type="ECO:0000313" key="1">
    <source>
        <dbReference type="EMBL" id="QDU86963.1"/>
    </source>
</evidence>
<name>A0A518D662_9BACT</name>
<reference evidence="1 2" key="1">
    <citation type="submission" date="2019-02" db="EMBL/GenBank/DDBJ databases">
        <title>Deep-cultivation of Planctomycetes and their phenomic and genomic characterization uncovers novel biology.</title>
        <authorList>
            <person name="Wiegand S."/>
            <person name="Jogler M."/>
            <person name="Boedeker C."/>
            <person name="Pinto D."/>
            <person name="Vollmers J."/>
            <person name="Rivas-Marin E."/>
            <person name="Kohn T."/>
            <person name="Peeters S.H."/>
            <person name="Heuer A."/>
            <person name="Rast P."/>
            <person name="Oberbeckmann S."/>
            <person name="Bunk B."/>
            <person name="Jeske O."/>
            <person name="Meyerdierks A."/>
            <person name="Storesund J.E."/>
            <person name="Kallscheuer N."/>
            <person name="Luecker S."/>
            <person name="Lage O.M."/>
            <person name="Pohl T."/>
            <person name="Merkel B.J."/>
            <person name="Hornburger P."/>
            <person name="Mueller R.-W."/>
            <person name="Bruemmer F."/>
            <person name="Labrenz M."/>
            <person name="Spormann A.M."/>
            <person name="Op den Camp H."/>
            <person name="Overmann J."/>
            <person name="Amann R."/>
            <person name="Jetten M.S.M."/>
            <person name="Mascher T."/>
            <person name="Medema M.H."/>
            <person name="Devos D.P."/>
            <person name="Kaster A.-K."/>
            <person name="Ovreas L."/>
            <person name="Rohde M."/>
            <person name="Galperin M.Y."/>
            <person name="Jogler C."/>
        </authorList>
    </citation>
    <scope>NUCLEOTIDE SEQUENCE [LARGE SCALE GENOMIC DNA]</scope>
    <source>
        <strain evidence="1 2">Pla175</strain>
    </source>
</reference>
<keyword evidence="2" id="KW-1185">Reference proteome</keyword>
<gene>
    <name evidence="1" type="ORF">Pla175_03170</name>
</gene>
<dbReference type="EMBL" id="CP036291">
    <property type="protein sequence ID" value="QDU86963.1"/>
    <property type="molecule type" value="Genomic_DNA"/>
</dbReference>
<protein>
    <submittedName>
        <fullName evidence="1">Uncharacterized protein</fullName>
    </submittedName>
</protein>
<organism evidence="1 2">
    <name type="scientific">Pirellulimonas nuda</name>
    <dbReference type="NCBI Taxonomy" id="2528009"/>
    <lineage>
        <taxon>Bacteria</taxon>
        <taxon>Pseudomonadati</taxon>
        <taxon>Planctomycetota</taxon>
        <taxon>Planctomycetia</taxon>
        <taxon>Pirellulales</taxon>
        <taxon>Lacipirellulaceae</taxon>
        <taxon>Pirellulimonas</taxon>
    </lineage>
</organism>
<proteinExistence type="predicted"/>
<dbReference type="AlphaFoldDB" id="A0A518D662"/>